<sequence length="173" mass="19854">MNALSGPEPVINYANEDSASEDESDTEENIDPSDAMENFRRAEELFGEEKYMLAAKRYWNTLDHLIGSSSNSNSNNGEESKGMKNNTYNYMTLYQKIVSCFDKHYPTVEKSRAKLHMFIARKNFAKKHYIDALKQLELVKMMTPKSTSMRKLGQQIIQESGMKVVQQPPNVQK</sequence>
<organism evidence="2">
    <name type="scientific">Leptocylindrus danicus</name>
    <dbReference type="NCBI Taxonomy" id="163516"/>
    <lineage>
        <taxon>Eukaryota</taxon>
        <taxon>Sar</taxon>
        <taxon>Stramenopiles</taxon>
        <taxon>Ochrophyta</taxon>
        <taxon>Bacillariophyta</taxon>
        <taxon>Coscinodiscophyceae</taxon>
        <taxon>Chaetocerotophycidae</taxon>
        <taxon>Leptocylindrales</taxon>
        <taxon>Leptocylindraceae</taxon>
        <taxon>Leptocylindrus</taxon>
    </lineage>
</organism>
<proteinExistence type="predicted"/>
<feature type="region of interest" description="Disordered" evidence="1">
    <location>
        <begin position="1"/>
        <end position="37"/>
    </location>
</feature>
<gene>
    <name evidence="2" type="ORF">LDAN0321_LOCUS19892</name>
</gene>
<dbReference type="EMBL" id="HBGY01031855">
    <property type="protein sequence ID" value="CAD9610803.1"/>
    <property type="molecule type" value="Transcribed_RNA"/>
</dbReference>
<reference evidence="2" key="1">
    <citation type="submission" date="2021-01" db="EMBL/GenBank/DDBJ databases">
        <authorList>
            <person name="Corre E."/>
            <person name="Pelletier E."/>
            <person name="Niang G."/>
            <person name="Scheremetjew M."/>
            <person name="Finn R."/>
            <person name="Kale V."/>
            <person name="Holt S."/>
            <person name="Cochrane G."/>
            <person name="Meng A."/>
            <person name="Brown T."/>
            <person name="Cohen L."/>
        </authorList>
    </citation>
    <scope>NUCLEOTIDE SEQUENCE</scope>
    <source>
        <strain evidence="2">B650</strain>
    </source>
</reference>
<feature type="compositionally biased region" description="Acidic residues" evidence="1">
    <location>
        <begin position="18"/>
        <end position="31"/>
    </location>
</feature>
<evidence type="ECO:0000313" key="2">
    <source>
        <dbReference type="EMBL" id="CAD9610803.1"/>
    </source>
</evidence>
<evidence type="ECO:0000256" key="1">
    <source>
        <dbReference type="SAM" id="MobiDB-lite"/>
    </source>
</evidence>
<dbReference type="AlphaFoldDB" id="A0A7S2LMQ4"/>
<name>A0A7S2LMQ4_9STRA</name>
<protein>
    <submittedName>
        <fullName evidence="2">Uncharacterized protein</fullName>
    </submittedName>
</protein>
<accession>A0A7S2LMQ4</accession>